<dbReference type="GO" id="GO:0008757">
    <property type="term" value="F:S-adenosylmethionine-dependent methyltransferase activity"/>
    <property type="evidence" value="ECO:0007669"/>
    <property type="project" value="TreeGrafter"/>
</dbReference>
<comment type="similarity">
    <text evidence="1">Belongs to the eukaryotic/archaeal PrmC-related family.</text>
</comment>
<dbReference type="PANTHER" id="PTHR45875:SF1">
    <property type="entry name" value="METHYLTRANSFERASE N6AMT1"/>
    <property type="match status" value="1"/>
</dbReference>
<evidence type="ECO:0000313" key="6">
    <source>
        <dbReference type="EMBL" id="GLY71397.1"/>
    </source>
</evidence>
<proteinExistence type="inferred from homology"/>
<evidence type="ECO:0000256" key="1">
    <source>
        <dbReference type="ARBA" id="ARBA00006149"/>
    </source>
</evidence>
<dbReference type="SUPFAM" id="SSF53335">
    <property type="entry name" value="S-adenosyl-L-methionine-dependent methyltransferases"/>
    <property type="match status" value="1"/>
</dbReference>
<reference evidence="6" key="1">
    <citation type="submission" date="2023-03" db="EMBL/GenBank/DDBJ databases">
        <title>Amycolatopsis taiwanensis NBRC 103393.</title>
        <authorList>
            <person name="Ichikawa N."/>
            <person name="Sato H."/>
            <person name="Tonouchi N."/>
        </authorList>
    </citation>
    <scope>NUCLEOTIDE SEQUENCE</scope>
    <source>
        <strain evidence="6">NBRC 103393</strain>
    </source>
</reference>
<dbReference type="PANTHER" id="PTHR45875">
    <property type="entry name" value="METHYLTRANSFERASE N6AMT1"/>
    <property type="match status" value="1"/>
</dbReference>
<dbReference type="CDD" id="cd02440">
    <property type="entry name" value="AdoMet_MTases"/>
    <property type="match status" value="1"/>
</dbReference>
<dbReference type="GO" id="GO:0008276">
    <property type="term" value="F:protein methyltransferase activity"/>
    <property type="evidence" value="ECO:0007669"/>
    <property type="project" value="TreeGrafter"/>
</dbReference>
<keyword evidence="3" id="KW-0808">Transferase</keyword>
<feature type="domain" description="Methyltransferase small" evidence="5">
    <location>
        <begin position="8"/>
        <end position="91"/>
    </location>
</feature>
<dbReference type="InterPro" id="IPR052190">
    <property type="entry name" value="Euk-Arch_PrmC-MTase"/>
</dbReference>
<dbReference type="Pfam" id="PF05175">
    <property type="entry name" value="MTS"/>
    <property type="match status" value="1"/>
</dbReference>
<keyword evidence="4" id="KW-0949">S-adenosyl-L-methionine</keyword>
<dbReference type="Proteomes" id="UP001165136">
    <property type="component" value="Unassembled WGS sequence"/>
</dbReference>
<organism evidence="6 7">
    <name type="scientific">Amycolatopsis taiwanensis</name>
    <dbReference type="NCBI Taxonomy" id="342230"/>
    <lineage>
        <taxon>Bacteria</taxon>
        <taxon>Bacillati</taxon>
        <taxon>Actinomycetota</taxon>
        <taxon>Actinomycetes</taxon>
        <taxon>Pseudonocardiales</taxon>
        <taxon>Pseudonocardiaceae</taxon>
        <taxon>Amycolatopsis</taxon>
    </lineage>
</organism>
<gene>
    <name evidence="6" type="ORF">Atai01_80160</name>
</gene>
<dbReference type="EMBL" id="BSTI01000036">
    <property type="protein sequence ID" value="GLY71397.1"/>
    <property type="molecule type" value="Genomic_DNA"/>
</dbReference>
<dbReference type="InterPro" id="IPR007848">
    <property type="entry name" value="Small_mtfrase_dom"/>
</dbReference>
<dbReference type="GO" id="GO:0003676">
    <property type="term" value="F:nucleic acid binding"/>
    <property type="evidence" value="ECO:0007669"/>
    <property type="project" value="InterPro"/>
</dbReference>
<dbReference type="InterPro" id="IPR002052">
    <property type="entry name" value="DNA_methylase_N6_adenine_CS"/>
</dbReference>
<accession>A0A9W6RC91</accession>
<dbReference type="GO" id="GO:0032259">
    <property type="term" value="P:methylation"/>
    <property type="evidence" value="ECO:0007669"/>
    <property type="project" value="UniProtKB-KW"/>
</dbReference>
<sequence>MYRPQADTRLLLRALRDAGLGRGWRALDLYTGCGVGAVEAVRCGAGEVTAVDVYLPAVASAWINTLGLPARIRRREPADESFDVVLANPPYVPCPGAGRPSGPALAWDAGPDGRSHLDRLCDRAAGLLAPGGTMLVVHSAVCGVRRTLESLRGNGLSSSVAARAVEPFGPVMRGRAGYLEAAGLIEAGQRHEELVVIRADRRDGFEE</sequence>
<evidence type="ECO:0000256" key="4">
    <source>
        <dbReference type="ARBA" id="ARBA00022691"/>
    </source>
</evidence>
<keyword evidence="7" id="KW-1185">Reference proteome</keyword>
<keyword evidence="2 6" id="KW-0489">Methyltransferase</keyword>
<name>A0A9W6RC91_9PSEU</name>
<dbReference type="InterPro" id="IPR029063">
    <property type="entry name" value="SAM-dependent_MTases_sf"/>
</dbReference>
<protein>
    <submittedName>
        <fullName evidence="6">Methyltransferase</fullName>
    </submittedName>
</protein>
<evidence type="ECO:0000259" key="5">
    <source>
        <dbReference type="Pfam" id="PF05175"/>
    </source>
</evidence>
<evidence type="ECO:0000313" key="7">
    <source>
        <dbReference type="Proteomes" id="UP001165136"/>
    </source>
</evidence>
<dbReference type="GO" id="GO:0035657">
    <property type="term" value="C:eRF1 methyltransferase complex"/>
    <property type="evidence" value="ECO:0007669"/>
    <property type="project" value="TreeGrafter"/>
</dbReference>
<comment type="caution">
    <text evidence="6">The sequence shown here is derived from an EMBL/GenBank/DDBJ whole genome shotgun (WGS) entry which is preliminary data.</text>
</comment>
<evidence type="ECO:0000256" key="3">
    <source>
        <dbReference type="ARBA" id="ARBA00022679"/>
    </source>
</evidence>
<dbReference type="AlphaFoldDB" id="A0A9W6RC91"/>
<dbReference type="PROSITE" id="PS00092">
    <property type="entry name" value="N6_MTASE"/>
    <property type="match status" value="1"/>
</dbReference>
<evidence type="ECO:0000256" key="2">
    <source>
        <dbReference type="ARBA" id="ARBA00022603"/>
    </source>
</evidence>
<dbReference type="Gene3D" id="3.40.50.150">
    <property type="entry name" value="Vaccinia Virus protein VP39"/>
    <property type="match status" value="1"/>
</dbReference>